<protein>
    <submittedName>
        <fullName evidence="4">(pine wood nematode) hypothetical protein</fullName>
    </submittedName>
</protein>
<dbReference type="Pfam" id="PF04000">
    <property type="entry name" value="Sas10_Utp3"/>
    <property type="match status" value="1"/>
</dbReference>
<dbReference type="Proteomes" id="UP000582659">
    <property type="component" value="Unassembled WGS sequence"/>
</dbReference>
<gene>
    <name evidence="4" type="ORF">BXYJ_LOCUS2690</name>
</gene>
<feature type="compositionally biased region" description="Basic residues" evidence="3">
    <location>
        <begin position="271"/>
        <end position="293"/>
    </location>
</feature>
<dbReference type="OrthoDB" id="203440at2759"/>
<name>A0A1I7S8K9_BURXY</name>
<dbReference type="eggNOG" id="KOG3117">
    <property type="taxonomic scope" value="Eukaryota"/>
</dbReference>
<dbReference type="GO" id="GO:0000462">
    <property type="term" value="P:maturation of SSU-rRNA from tricistronic rRNA transcript (SSU-rRNA, 5.8S rRNA, LSU-rRNA)"/>
    <property type="evidence" value="ECO:0007669"/>
    <property type="project" value="TreeGrafter"/>
</dbReference>
<dbReference type="Proteomes" id="UP000659654">
    <property type="component" value="Unassembled WGS sequence"/>
</dbReference>
<evidence type="ECO:0000256" key="3">
    <source>
        <dbReference type="SAM" id="MobiDB-lite"/>
    </source>
</evidence>
<dbReference type="WBParaSite" id="BXY_0935200.1">
    <property type="protein sequence ID" value="BXY_0935200.1"/>
    <property type="gene ID" value="BXY_0935200"/>
</dbReference>
<reference evidence="4" key="2">
    <citation type="submission" date="2020-09" db="EMBL/GenBank/DDBJ databases">
        <authorList>
            <person name="Kikuchi T."/>
        </authorList>
    </citation>
    <scope>NUCLEOTIDE SEQUENCE</scope>
    <source>
        <strain evidence="4">Ka4C1</strain>
    </source>
</reference>
<evidence type="ECO:0000256" key="1">
    <source>
        <dbReference type="ARBA" id="ARBA00010979"/>
    </source>
</evidence>
<feature type="coiled-coil region" evidence="2">
    <location>
        <begin position="17"/>
        <end position="47"/>
    </location>
</feature>
<dbReference type="AlphaFoldDB" id="A0A1I7S8K9"/>
<proteinExistence type="inferred from homology"/>
<dbReference type="PANTHER" id="PTHR13237">
    <property type="entry name" value="SOMETHING ABOUT SILENCING PROTEIN 10-RELATED"/>
    <property type="match status" value="1"/>
</dbReference>
<evidence type="ECO:0000256" key="2">
    <source>
        <dbReference type="SAM" id="Coils"/>
    </source>
</evidence>
<comment type="similarity">
    <text evidence="1">Belongs to the SAS10 family.</text>
</comment>
<evidence type="ECO:0000313" key="6">
    <source>
        <dbReference type="Proteomes" id="UP000659654"/>
    </source>
</evidence>
<accession>A0A1I7S8K9</accession>
<dbReference type="EMBL" id="CAJFCV020000001">
    <property type="protein sequence ID" value="CAG9089556.1"/>
    <property type="molecule type" value="Genomic_DNA"/>
</dbReference>
<reference evidence="7" key="1">
    <citation type="submission" date="2016-11" db="UniProtKB">
        <authorList>
            <consortium name="WormBaseParasite"/>
        </authorList>
    </citation>
    <scope>IDENTIFICATION</scope>
</reference>
<keyword evidence="6" id="KW-1185">Reference proteome</keyword>
<dbReference type="InterPro" id="IPR007146">
    <property type="entry name" value="Sas10/Utp3/C1D"/>
</dbReference>
<dbReference type="GO" id="GO:0032040">
    <property type="term" value="C:small-subunit processome"/>
    <property type="evidence" value="ECO:0007669"/>
    <property type="project" value="TreeGrafter"/>
</dbReference>
<dbReference type="PANTHER" id="PTHR13237:SF9">
    <property type="entry name" value="NEUROGUIDIN"/>
    <property type="match status" value="1"/>
</dbReference>
<feature type="region of interest" description="Disordered" evidence="3">
    <location>
        <begin position="135"/>
        <end position="154"/>
    </location>
</feature>
<evidence type="ECO:0000313" key="5">
    <source>
        <dbReference type="Proteomes" id="UP000095284"/>
    </source>
</evidence>
<evidence type="ECO:0000313" key="7">
    <source>
        <dbReference type="WBParaSite" id="BXY_0935200.1"/>
    </source>
</evidence>
<feature type="compositionally biased region" description="Acidic residues" evidence="3">
    <location>
        <begin position="137"/>
        <end position="150"/>
    </location>
</feature>
<feature type="region of interest" description="Disordered" evidence="3">
    <location>
        <begin position="266"/>
        <end position="293"/>
    </location>
</feature>
<evidence type="ECO:0000313" key="4">
    <source>
        <dbReference type="EMBL" id="CAD5211980.1"/>
    </source>
</evidence>
<organism evidence="5 7">
    <name type="scientific">Bursaphelenchus xylophilus</name>
    <name type="common">Pinewood nematode worm</name>
    <name type="synonym">Aphelenchoides xylophilus</name>
    <dbReference type="NCBI Taxonomy" id="6326"/>
    <lineage>
        <taxon>Eukaryota</taxon>
        <taxon>Metazoa</taxon>
        <taxon>Ecdysozoa</taxon>
        <taxon>Nematoda</taxon>
        <taxon>Chromadorea</taxon>
        <taxon>Rhabditida</taxon>
        <taxon>Tylenchina</taxon>
        <taxon>Tylenchomorpha</taxon>
        <taxon>Aphelenchoidea</taxon>
        <taxon>Aphelenchoididae</taxon>
        <taxon>Bursaphelenchus</taxon>
    </lineage>
</organism>
<sequence>MAANTAQTQSEDAKLFAAAIEEALQTSEDALKSAESMEKQITDLINEDVSGGISLYDLKNHELSAYLLNLGILMAKMSLGESIEGSKTLDELIKLRVVLERIRPIEKKLKTQVDQLLRGGNEEDKDLTMHARPEMFNAEESEGEGSEDEDSKAMKKYQPPKMVPMHFDENQEEKKAKQLERARKKAMQSSLIQDLRAQYSDAPTLIRDGPSMNRMEREQQKFEELNYTRLQLNKHEKKMTKRKENIETLDSLLKFGDYMAMDTVLEDGATKKKSRGQKRRGGPAKHKGKKKKH</sequence>
<keyword evidence="2" id="KW-0175">Coiled coil</keyword>
<dbReference type="Proteomes" id="UP000095284">
    <property type="component" value="Unplaced"/>
</dbReference>
<dbReference type="EMBL" id="CAJFDI010000001">
    <property type="protein sequence ID" value="CAD5211980.1"/>
    <property type="molecule type" value="Genomic_DNA"/>
</dbReference>